<evidence type="ECO:0000256" key="5">
    <source>
        <dbReference type="PROSITE-ProRule" id="PRU00723"/>
    </source>
</evidence>
<accession>A0A7J6RVG7</accession>
<dbReference type="GO" id="GO:0008270">
    <property type="term" value="F:zinc ion binding"/>
    <property type="evidence" value="ECO:0007669"/>
    <property type="project" value="UniProtKB-KW"/>
</dbReference>
<dbReference type="SUPFAM" id="SSF53098">
    <property type="entry name" value="Ribonuclease H-like"/>
    <property type="match status" value="1"/>
</dbReference>
<feature type="region of interest" description="Disordered" evidence="6">
    <location>
        <begin position="46"/>
        <end position="84"/>
    </location>
</feature>
<dbReference type="InterPro" id="IPR008042">
    <property type="entry name" value="Retrotrans_Pao"/>
</dbReference>
<feature type="zinc finger region" description="C3H1-type" evidence="5">
    <location>
        <begin position="345"/>
        <end position="372"/>
    </location>
</feature>
<evidence type="ECO:0000256" key="3">
    <source>
        <dbReference type="ARBA" id="ARBA00022722"/>
    </source>
</evidence>
<dbReference type="InterPro" id="IPR036397">
    <property type="entry name" value="RNaseH_sf"/>
</dbReference>
<dbReference type="Gene3D" id="3.10.10.10">
    <property type="entry name" value="HIV Type 1 Reverse Transcriptase, subunit A, domain 1"/>
    <property type="match status" value="1"/>
</dbReference>
<reference evidence="11 12" key="1">
    <citation type="submission" date="2020-04" db="EMBL/GenBank/DDBJ databases">
        <title>Perkinsus olseni comparative genomics.</title>
        <authorList>
            <person name="Bogema D.R."/>
        </authorList>
    </citation>
    <scope>NUCLEOTIDE SEQUENCE [LARGE SCALE GENOMIC DNA]</scope>
    <source>
        <strain evidence="9">00978-12</strain>
        <strain evidence="10">ATCC PRA-205</strain>
    </source>
</reference>
<feature type="domain" description="C3H1-type" evidence="7">
    <location>
        <begin position="292"/>
        <end position="320"/>
    </location>
</feature>
<dbReference type="SUPFAM" id="SSF56672">
    <property type="entry name" value="DNA/RNA polymerases"/>
    <property type="match status" value="1"/>
</dbReference>
<protein>
    <submittedName>
        <fullName evidence="10">Uncharacterized protein</fullName>
    </submittedName>
</protein>
<dbReference type="Proteomes" id="UP000541610">
    <property type="component" value="Unassembled WGS sequence"/>
</dbReference>
<evidence type="ECO:0000313" key="10">
    <source>
        <dbReference type="EMBL" id="KAF4724245.1"/>
    </source>
</evidence>
<dbReference type="Pfam" id="PF17921">
    <property type="entry name" value="Integrase_H2C2"/>
    <property type="match status" value="1"/>
</dbReference>
<keyword evidence="1" id="KW-0808">Transferase</keyword>
<dbReference type="Gene3D" id="3.30.70.270">
    <property type="match status" value="1"/>
</dbReference>
<dbReference type="InterPro" id="IPR043502">
    <property type="entry name" value="DNA/RNA_pol_sf"/>
</dbReference>
<sequence>MPSDNGDDPSKKPVDPAIQKQSVELTPEELVLLKKIRAMELAGREPIHSSDGDRVSQTGIRDPMRAGHPLGREMAHSTGMGDLPVRDQRTMRSEMTILDIIKLPICLKKPWGGPSRETPYHYFKSKVQQQVSIYGLRGTEKMQYIMHCMEEPALADVQELVLNSYYDHEIWAELDRRYDEGFKKYGMHSRWAELAQNDGESASAFARRLEQEALLMKSSVGRIISREEMSTKYRNSLRPKLRKRLHKYIGPKYKDFDKLREIADYFEEFESKQHSGSSSRTQPSSRNAGAKNNQGKRCKFFGTERGCRLGDRCDFKHEKTSQNNGQAGQQASGKGTSAPKPGGPPASSGVCYQFFHTGTCNREKCSFRHERPDNAQVGSSVNVVMDDDCCAFQNTDPKVRSLTTLVRYRDVHSEREESVITLLDTGCTSELMELSAAEAIGLQVKELATHRGVRLADGSTRLEVVGTAAARVITKRASAVVEFKIMRKLCVPVILGITGMSALGITIDMREGQDPKVSSGHYAVRVDDELPFDDTVCYEYSPEDHSLGPSDSDEDSADDNTEFACGVSLMFDNDPQQTGNQVHREPDLDEGGESKNDRLLEIWEEDGRYCIELPWSGTSRPNRNVQHAQARADYLERKLSPEELTAVQDEVNNMVLSGILREVDPSEIRHYIPPRPVFRKDSTTTSTRLAIDSRLINHHLQKLNIGEQHKLLEVLTAWRGSPHYTSLDLKKAFNSVGIGIRSQPWLGLRLFGRSYVWAFLPFGLVCSPAILLRALRDPMEVLCLALPCTPLCYVDDIGLRADTIDELHEAERRATGELEKKGFRTQPKKRISTDGSCDGVVKKHLGYVWDVAADEVRQLPPSLPDLEQWSKRQVISAYAKFFDVMGLFLEVGISARSNASLVHEDHRDWKDIVGSTHVRALKDWHNAITTLAPSVPRAVDSSRVVIFCDASGLAWAAEAYCVKLGEVEDSNPTDRLYRWRAVGGIFPRDCKWSTPKRELFALRQATRLGEDLIGCAKVHRHPLVTKPDITYLSDAAINIFRLRRIGKSKSGTDAVDVSRLEKKWLSEISTHCNQYGFDVIHVRTKDNLADAASRGCLDSTTTLRMSDVDRLRHASTLTRFEPSGQQTLVSKEEEPEAAPRAVEDLSQYESADEFVCELFAIFDEEEISSEVSSVGDQQEAEPFCWNEILRDHQRASPFLRNLRSFVETGELEEECPISLRAFENDRDMYMVEDDLLKRRIRSDGKGAFVPQVMIDHSDDKMVNLVIDEYHDKSGHMSASKLEGIIREEFFWRRMSVSIRRRLRSCDCCQRVAAQSKWRKNVSALKLKGNAPCQIWGIDHVCGLPEGQVQGRGEGGYRNILTITCATTGFTWLRACRSTGGEEVRAILSDLVGDVGRPLLIISDRHQAFRSKSLTQWAVSNNIKLAMLPAHGGPYNGWFERGHGKLRDFIAKRNADDPESMQFWPTWLSEVQLVINCTPFSNSEVSPAELMYAYKVSKPWEMRDAAEDSQIVDGVKHLLCGEEIDYLESLYAEERAEAQSRFAEYLRFWKTAHEVQQQMLQRRISRRGQIEALSVGESVLVYCPSSSKASGKHVVDFVGPYEIIEVVSDSLRRLDVLNKGGHSVRDISAVQHVNNLVPYFRREEGAVDSWLQCDRCDEWIKVDEVTMKRFAAPSARFFCRL</sequence>
<evidence type="ECO:0000256" key="1">
    <source>
        <dbReference type="ARBA" id="ARBA00022679"/>
    </source>
</evidence>
<keyword evidence="5" id="KW-0479">Metal-binding</keyword>
<keyword evidence="4" id="KW-0255">Endonuclease</keyword>
<feature type="zinc finger region" description="C3H1-type" evidence="5">
    <location>
        <begin position="292"/>
        <end position="320"/>
    </location>
</feature>
<name>A0A7J6RVG7_PEROL</name>
<feature type="region of interest" description="Disordered" evidence="6">
    <location>
        <begin position="570"/>
        <end position="593"/>
    </location>
</feature>
<dbReference type="EMBL" id="JABANP010001091">
    <property type="protein sequence ID" value="KAF4676005.1"/>
    <property type="molecule type" value="Genomic_DNA"/>
</dbReference>
<dbReference type="SMART" id="SM00356">
    <property type="entry name" value="ZnF_C3H1"/>
    <property type="match status" value="2"/>
</dbReference>
<keyword evidence="2" id="KW-0548">Nucleotidyltransferase</keyword>
<feature type="compositionally biased region" description="Low complexity" evidence="6">
    <location>
        <begin position="321"/>
        <end position="345"/>
    </location>
</feature>
<dbReference type="EMBL" id="JABANM010019574">
    <property type="protein sequence ID" value="KAF4724245.1"/>
    <property type="molecule type" value="Genomic_DNA"/>
</dbReference>
<dbReference type="PROSITE" id="PS50994">
    <property type="entry name" value="INTEGRASE"/>
    <property type="match status" value="1"/>
</dbReference>
<feature type="compositionally biased region" description="Basic and acidic residues" evidence="6">
    <location>
        <begin position="62"/>
        <end position="75"/>
    </location>
</feature>
<evidence type="ECO:0000313" key="12">
    <source>
        <dbReference type="Proteomes" id="UP000574390"/>
    </source>
</evidence>
<dbReference type="PROSITE" id="PS50103">
    <property type="entry name" value="ZF_C3H1"/>
    <property type="match status" value="2"/>
</dbReference>
<feature type="region of interest" description="Disordered" evidence="6">
    <location>
        <begin position="318"/>
        <end position="345"/>
    </location>
</feature>
<dbReference type="InterPro" id="IPR012337">
    <property type="entry name" value="RNaseH-like_sf"/>
</dbReference>
<dbReference type="InterPro" id="IPR041588">
    <property type="entry name" value="Integrase_H2C2"/>
</dbReference>
<evidence type="ECO:0000256" key="2">
    <source>
        <dbReference type="ARBA" id="ARBA00022695"/>
    </source>
</evidence>
<dbReference type="InterPro" id="IPR043128">
    <property type="entry name" value="Rev_trsase/Diguanyl_cyclase"/>
</dbReference>
<feature type="compositionally biased region" description="Basic and acidic residues" evidence="6">
    <location>
        <begin position="582"/>
        <end position="593"/>
    </location>
</feature>
<dbReference type="InterPro" id="IPR000571">
    <property type="entry name" value="Znf_CCCH"/>
</dbReference>
<feature type="domain" description="C3H1-type" evidence="7">
    <location>
        <begin position="345"/>
        <end position="372"/>
    </location>
</feature>
<dbReference type="Pfam" id="PF00078">
    <property type="entry name" value="RVT_1"/>
    <property type="match status" value="1"/>
</dbReference>
<dbReference type="InterPro" id="IPR001584">
    <property type="entry name" value="Integrase_cat-core"/>
</dbReference>
<feature type="non-terminal residue" evidence="10">
    <location>
        <position position="1680"/>
    </location>
</feature>
<proteinExistence type="predicted"/>
<organism evidence="10 12">
    <name type="scientific">Perkinsus olseni</name>
    <name type="common">Perkinsus atlanticus</name>
    <dbReference type="NCBI Taxonomy" id="32597"/>
    <lineage>
        <taxon>Eukaryota</taxon>
        <taxon>Sar</taxon>
        <taxon>Alveolata</taxon>
        <taxon>Perkinsozoa</taxon>
        <taxon>Perkinsea</taxon>
        <taxon>Perkinsida</taxon>
        <taxon>Perkinsidae</taxon>
        <taxon>Perkinsus</taxon>
    </lineage>
</organism>
<dbReference type="InterPro" id="IPR021109">
    <property type="entry name" value="Peptidase_aspartic_dom_sf"/>
</dbReference>
<dbReference type="Gene3D" id="3.30.420.10">
    <property type="entry name" value="Ribonuclease H-like superfamily/Ribonuclease H"/>
    <property type="match status" value="1"/>
</dbReference>
<evidence type="ECO:0000313" key="11">
    <source>
        <dbReference type="Proteomes" id="UP000541610"/>
    </source>
</evidence>
<evidence type="ECO:0000256" key="6">
    <source>
        <dbReference type="SAM" id="MobiDB-lite"/>
    </source>
</evidence>
<dbReference type="PANTHER" id="PTHR37984">
    <property type="entry name" value="PROTEIN CBG26694"/>
    <property type="match status" value="1"/>
</dbReference>
<comment type="caution">
    <text evidence="10">The sequence shown here is derived from an EMBL/GenBank/DDBJ whole genome shotgun (WGS) entry which is preliminary data.</text>
</comment>
<dbReference type="GO" id="GO:0016779">
    <property type="term" value="F:nucleotidyltransferase activity"/>
    <property type="evidence" value="ECO:0007669"/>
    <property type="project" value="UniProtKB-KW"/>
</dbReference>
<evidence type="ECO:0000259" key="8">
    <source>
        <dbReference type="PROSITE" id="PS50994"/>
    </source>
</evidence>
<dbReference type="OrthoDB" id="443311at2759"/>
<evidence type="ECO:0000313" key="9">
    <source>
        <dbReference type="EMBL" id="KAF4676005.1"/>
    </source>
</evidence>
<keyword evidence="5" id="KW-0862">Zinc</keyword>
<keyword evidence="3" id="KW-0540">Nuclease</keyword>
<keyword evidence="5" id="KW-0863">Zinc-finger</keyword>
<feature type="region of interest" description="Disordered" evidence="6">
    <location>
        <begin position="1"/>
        <end position="22"/>
    </location>
</feature>
<dbReference type="InterPro" id="IPR050951">
    <property type="entry name" value="Retrovirus_Pol_polyprotein"/>
</dbReference>
<evidence type="ECO:0000259" key="7">
    <source>
        <dbReference type="PROSITE" id="PS50103"/>
    </source>
</evidence>
<dbReference type="CDD" id="cd00303">
    <property type="entry name" value="retropepsin_like"/>
    <property type="match status" value="1"/>
</dbReference>
<evidence type="ECO:0000256" key="4">
    <source>
        <dbReference type="ARBA" id="ARBA00022759"/>
    </source>
</evidence>
<dbReference type="PANTHER" id="PTHR37984:SF5">
    <property type="entry name" value="PROTEIN NYNRIN-LIKE"/>
    <property type="match status" value="1"/>
</dbReference>
<feature type="region of interest" description="Disordered" evidence="6">
    <location>
        <begin position="270"/>
        <end position="297"/>
    </location>
</feature>
<feature type="domain" description="Integrase catalytic" evidence="8">
    <location>
        <begin position="1327"/>
        <end position="1494"/>
    </location>
</feature>
<dbReference type="Pfam" id="PF05380">
    <property type="entry name" value="Peptidase_A17"/>
    <property type="match status" value="1"/>
</dbReference>
<dbReference type="InterPro" id="IPR000477">
    <property type="entry name" value="RT_dom"/>
</dbReference>
<feature type="compositionally biased region" description="Low complexity" evidence="6">
    <location>
        <begin position="275"/>
        <end position="285"/>
    </location>
</feature>
<dbReference type="GO" id="GO:0004519">
    <property type="term" value="F:endonuclease activity"/>
    <property type="evidence" value="ECO:0007669"/>
    <property type="project" value="UniProtKB-KW"/>
</dbReference>
<dbReference type="GO" id="GO:0015074">
    <property type="term" value="P:DNA integration"/>
    <property type="evidence" value="ECO:0007669"/>
    <property type="project" value="InterPro"/>
</dbReference>
<gene>
    <name evidence="9" type="ORF">FOZ60_000783</name>
    <name evidence="10" type="ORF">FOZ62_021211</name>
</gene>
<dbReference type="GO" id="GO:0003676">
    <property type="term" value="F:nucleic acid binding"/>
    <property type="evidence" value="ECO:0007669"/>
    <property type="project" value="InterPro"/>
</dbReference>
<dbReference type="Gene3D" id="4.10.1000.10">
    <property type="entry name" value="Zinc finger, CCCH-type"/>
    <property type="match status" value="1"/>
</dbReference>
<dbReference type="Gene3D" id="1.10.340.70">
    <property type="match status" value="1"/>
</dbReference>
<dbReference type="Gene3D" id="2.40.70.10">
    <property type="entry name" value="Acid Proteases"/>
    <property type="match status" value="1"/>
</dbReference>
<keyword evidence="4" id="KW-0378">Hydrolase</keyword>
<dbReference type="Proteomes" id="UP000574390">
    <property type="component" value="Unassembled WGS sequence"/>
</dbReference>